<keyword evidence="4" id="KW-1185">Reference proteome</keyword>
<dbReference type="InterPro" id="IPR036869">
    <property type="entry name" value="J_dom_sf"/>
</dbReference>
<evidence type="ECO:0000313" key="4">
    <source>
        <dbReference type="Proteomes" id="UP000599391"/>
    </source>
</evidence>
<dbReference type="Proteomes" id="UP000599391">
    <property type="component" value="Unassembled WGS sequence"/>
</dbReference>
<reference evidence="3 4" key="1">
    <citation type="journal article" date="2021" name="Int. J. Syst. Evol. Microbiol.">
        <title>Amazonocrinis nigriterrae gen. nov., sp. nov., Atlanticothrix silvestris gen. nov., sp. nov. and Dendronalium phyllosphericum gen. nov., sp. nov., nostocacean cyanobacteria from Brazilian environments.</title>
        <authorList>
            <person name="Alvarenga D.O."/>
            <person name="Andreote A.P.D."/>
            <person name="Branco L.H.Z."/>
            <person name="Delbaje E."/>
            <person name="Cruz R.B."/>
            <person name="Varani A.M."/>
            <person name="Fiore M.F."/>
        </authorList>
    </citation>
    <scope>NUCLEOTIDE SEQUENCE [LARGE SCALE GENOMIC DNA]</scope>
    <source>
        <strain evidence="3 4">CENA357</strain>
    </source>
</reference>
<feature type="repeat" description="TPR" evidence="1">
    <location>
        <begin position="197"/>
        <end position="230"/>
    </location>
</feature>
<accession>A0A8J7L583</accession>
<dbReference type="SMART" id="SM00271">
    <property type="entry name" value="DnaJ"/>
    <property type="match status" value="1"/>
</dbReference>
<dbReference type="Pfam" id="PF13414">
    <property type="entry name" value="TPR_11"/>
    <property type="match status" value="1"/>
</dbReference>
<comment type="caution">
    <text evidence="3">The sequence shown here is derived from an EMBL/GenBank/DDBJ whole genome shotgun (WGS) entry which is preliminary data.</text>
</comment>
<proteinExistence type="predicted"/>
<dbReference type="PROSITE" id="PS50076">
    <property type="entry name" value="DNAJ_2"/>
    <property type="match status" value="1"/>
</dbReference>
<dbReference type="Gene3D" id="1.10.287.110">
    <property type="entry name" value="DnaJ domain"/>
    <property type="match status" value="1"/>
</dbReference>
<dbReference type="PROSITE" id="PS50005">
    <property type="entry name" value="TPR"/>
    <property type="match status" value="1"/>
</dbReference>
<dbReference type="EMBL" id="JAECZB010000019">
    <property type="protein sequence ID" value="MBH8552802.1"/>
    <property type="molecule type" value="Genomic_DNA"/>
</dbReference>
<dbReference type="SUPFAM" id="SSF46565">
    <property type="entry name" value="Chaperone J-domain"/>
    <property type="match status" value="1"/>
</dbReference>
<dbReference type="RefSeq" id="WP_214439102.1">
    <property type="nucleotide sequence ID" value="NZ_JAECZB010000019.1"/>
</dbReference>
<keyword evidence="1" id="KW-0802">TPR repeat</keyword>
<dbReference type="CDD" id="cd06257">
    <property type="entry name" value="DnaJ"/>
    <property type="match status" value="1"/>
</dbReference>
<evidence type="ECO:0000259" key="2">
    <source>
        <dbReference type="PROSITE" id="PS50076"/>
    </source>
</evidence>
<dbReference type="InterPro" id="IPR001623">
    <property type="entry name" value="DnaJ_domain"/>
</dbReference>
<dbReference type="Gene3D" id="1.25.40.10">
    <property type="entry name" value="Tetratricopeptide repeat domain"/>
    <property type="match status" value="1"/>
</dbReference>
<evidence type="ECO:0000256" key="1">
    <source>
        <dbReference type="PROSITE-ProRule" id="PRU00339"/>
    </source>
</evidence>
<protein>
    <submittedName>
        <fullName evidence="3">DnaJ domain-containing protein</fullName>
    </submittedName>
</protein>
<dbReference type="Pfam" id="PF00226">
    <property type="entry name" value="DnaJ"/>
    <property type="match status" value="1"/>
</dbReference>
<evidence type="ECO:0000313" key="3">
    <source>
        <dbReference type="EMBL" id="MBH8552802.1"/>
    </source>
</evidence>
<dbReference type="AlphaFoldDB" id="A0A8J7L583"/>
<dbReference type="SUPFAM" id="SSF48452">
    <property type="entry name" value="TPR-like"/>
    <property type="match status" value="1"/>
</dbReference>
<feature type="domain" description="J" evidence="2">
    <location>
        <begin position="16"/>
        <end position="79"/>
    </location>
</feature>
<sequence length="315" mass="35828">MSQTAFPAKWLKQLSDPYAVLGVSVVANEEQILKRYRILVKLLHPDRYAKNNNVEQKLVTAIFTCLINPAYEQLKRTQKRANVIVQLRIEAKSWQHKASSLQNPVVEQLMPMSALEAQVFYEQAIASYAEDQYQLLHQAYQITQHLSNLNLAYLCLQTSNSFISKAPISVVSKVKCQPLELTLDKITNVKPVPTNYAQRHYQRAIQYTQQGNWALAVGELRDAIKLEPNNADYYALLGLVHLRQNFSGMARVYTRQALKINPQQPLALKYATQLKINLNENTNPQTMVKALGIAALLSRFVFKTEANSSQVLKSR</sequence>
<name>A0A8J7L583_9CYAN</name>
<dbReference type="SMART" id="SM00028">
    <property type="entry name" value="TPR"/>
    <property type="match status" value="2"/>
</dbReference>
<dbReference type="InterPro" id="IPR011990">
    <property type="entry name" value="TPR-like_helical_dom_sf"/>
</dbReference>
<organism evidence="3 4">
    <name type="scientific">Atlanticothrix silvestris CENA357</name>
    <dbReference type="NCBI Taxonomy" id="1725252"/>
    <lineage>
        <taxon>Bacteria</taxon>
        <taxon>Bacillati</taxon>
        <taxon>Cyanobacteriota</taxon>
        <taxon>Cyanophyceae</taxon>
        <taxon>Nostocales</taxon>
        <taxon>Nodulariaceae</taxon>
        <taxon>Atlanticothrix</taxon>
        <taxon>Atlanticothrix silvestris</taxon>
    </lineage>
</organism>
<gene>
    <name evidence="3" type="ORF">I8751_10565</name>
</gene>
<dbReference type="InterPro" id="IPR019734">
    <property type="entry name" value="TPR_rpt"/>
</dbReference>